<dbReference type="GO" id="GO:0003746">
    <property type="term" value="F:translation elongation factor activity"/>
    <property type="evidence" value="ECO:0007669"/>
    <property type="project" value="UniProtKB-KW"/>
</dbReference>
<dbReference type="PANTHER" id="PTHR35694:SF1">
    <property type="entry name" value="DENEDDYLASE"/>
    <property type="match status" value="1"/>
</dbReference>
<evidence type="ECO:0000313" key="3">
    <source>
        <dbReference type="Proteomes" id="UP001237642"/>
    </source>
</evidence>
<sequence length="631" mass="69783">MASLHSLSLLPTPLVLSLPSPKQTLPPPLFTFPRLSLSFLKTPFISSSRSLTPPNAQNDAVLEILASFDGSGNTALPAVRTYENELTRLTLVGAVDFNQALVAAAADGGEAAEEHVVSGSRAMVVETVFPGSGDDKSTVSTRLFLPAGQVKEKAKKFKSMLSDDILSSTSSQNMLSMTFRQVVLEQLWNWEMVIFRPGMRRNMEDLMKPREVPASFRLSSSDELPVSILAEVVCLAALESTERHFRDKSLGRGSASFFNFFRKPGRISSKDMSVILHVLVEDELVRNAQSLLEKFNYEKINHKLTGMNPNYNWWTSSAFSELTKIGGSEFSTWVSEYVPAYKLQIDHNKVRNIKLEGLKNASDNWWEVLLTHSQMVGLANILDMYYEDSFTLPNKELSCGAMYKATDMSGNKGQISFLKILSTVVLVSALSLVTISTTGQLRLPHLRNGRMYLKDHELPKASDTESIHQQSVDFAKLEDLATSIVATVKETYGWRGEIMKQSDGAAWIGELPEYYRSMVEADYLGVDNISVSASSENIDDKMKALTQDMASYQVILSAEGKILEIQPTSTFAVNHWAANPIAKELHVGRNLLPGLGDPSTETIGPTERVVFDLFIPVNTGSCFALARPTKL</sequence>
<dbReference type="AlphaFoldDB" id="A0AAD8ID49"/>
<dbReference type="Proteomes" id="UP001237642">
    <property type="component" value="Unassembled WGS sequence"/>
</dbReference>
<name>A0AAD8ID49_9APIA</name>
<keyword evidence="2" id="KW-0251">Elongation factor</keyword>
<keyword evidence="3" id="KW-1185">Reference proteome</keyword>
<accession>A0AAD8ID49</accession>
<comment type="caution">
    <text evidence="2">The sequence shown here is derived from an EMBL/GenBank/DDBJ whole genome shotgun (WGS) entry which is preliminary data.</text>
</comment>
<reference evidence="2" key="1">
    <citation type="submission" date="2023-02" db="EMBL/GenBank/DDBJ databases">
        <title>Genome of toxic invasive species Heracleum sosnowskyi carries increased number of genes despite the absence of recent whole-genome duplications.</title>
        <authorList>
            <person name="Schelkunov M."/>
            <person name="Shtratnikova V."/>
            <person name="Makarenko M."/>
            <person name="Klepikova A."/>
            <person name="Omelchenko D."/>
            <person name="Novikova G."/>
            <person name="Obukhova E."/>
            <person name="Bogdanov V."/>
            <person name="Penin A."/>
            <person name="Logacheva M."/>
        </authorList>
    </citation>
    <scope>NUCLEOTIDE SEQUENCE</scope>
    <source>
        <strain evidence="2">Hsosn_3</strain>
        <tissue evidence="2">Leaf</tissue>
    </source>
</reference>
<gene>
    <name evidence="2" type="ORF">POM88_019948</name>
</gene>
<keyword evidence="2" id="KW-0648">Protein biosynthesis</keyword>
<dbReference type="EMBL" id="JAUIZM010000005">
    <property type="protein sequence ID" value="KAK1382213.1"/>
    <property type="molecule type" value="Genomic_DNA"/>
</dbReference>
<organism evidence="2 3">
    <name type="scientific">Heracleum sosnowskyi</name>
    <dbReference type="NCBI Taxonomy" id="360622"/>
    <lineage>
        <taxon>Eukaryota</taxon>
        <taxon>Viridiplantae</taxon>
        <taxon>Streptophyta</taxon>
        <taxon>Embryophyta</taxon>
        <taxon>Tracheophyta</taxon>
        <taxon>Spermatophyta</taxon>
        <taxon>Magnoliopsida</taxon>
        <taxon>eudicotyledons</taxon>
        <taxon>Gunneridae</taxon>
        <taxon>Pentapetalae</taxon>
        <taxon>asterids</taxon>
        <taxon>campanulids</taxon>
        <taxon>Apiales</taxon>
        <taxon>Apiaceae</taxon>
        <taxon>Apioideae</taxon>
        <taxon>apioid superclade</taxon>
        <taxon>Tordylieae</taxon>
        <taxon>Tordyliinae</taxon>
        <taxon>Heracleum</taxon>
    </lineage>
</organism>
<evidence type="ECO:0000313" key="2">
    <source>
        <dbReference type="EMBL" id="KAK1382213.1"/>
    </source>
</evidence>
<dbReference type="PANTHER" id="PTHR35694">
    <property type="entry name" value="DENEDDYLASE"/>
    <property type="match status" value="1"/>
</dbReference>
<feature type="signal peptide" evidence="1">
    <location>
        <begin position="1"/>
        <end position="17"/>
    </location>
</feature>
<protein>
    <submittedName>
        <fullName evidence="2">Elongation factor P-like protein</fullName>
    </submittedName>
</protein>
<keyword evidence="1" id="KW-0732">Signal</keyword>
<feature type="chain" id="PRO_5041997525" evidence="1">
    <location>
        <begin position="18"/>
        <end position="631"/>
    </location>
</feature>
<evidence type="ECO:0000256" key="1">
    <source>
        <dbReference type="SAM" id="SignalP"/>
    </source>
</evidence>
<reference evidence="2" key="2">
    <citation type="submission" date="2023-05" db="EMBL/GenBank/DDBJ databases">
        <authorList>
            <person name="Schelkunov M.I."/>
        </authorList>
    </citation>
    <scope>NUCLEOTIDE SEQUENCE</scope>
    <source>
        <strain evidence="2">Hsosn_3</strain>
        <tissue evidence="2">Leaf</tissue>
    </source>
</reference>
<proteinExistence type="predicted"/>